<dbReference type="InterPro" id="IPR050518">
    <property type="entry name" value="Rpo3/RPB3_RNA_Pol_subunit"/>
</dbReference>
<dbReference type="AlphaFoldDB" id="A0A183A4S9"/>
<dbReference type="InterPro" id="IPR011263">
    <property type="entry name" value="DNA-dir_RNA_pol_RpoA/D/Rpb3"/>
</dbReference>
<proteinExistence type="predicted"/>
<dbReference type="EMBL" id="UZAN01020460">
    <property type="protein sequence ID" value="VDP51048.1"/>
    <property type="molecule type" value="Genomic_DNA"/>
</dbReference>
<dbReference type="GO" id="GO:0005666">
    <property type="term" value="C:RNA polymerase III complex"/>
    <property type="evidence" value="ECO:0007669"/>
    <property type="project" value="TreeGrafter"/>
</dbReference>
<dbReference type="GO" id="GO:0003899">
    <property type="term" value="F:DNA-directed RNA polymerase activity"/>
    <property type="evidence" value="ECO:0007669"/>
    <property type="project" value="InterPro"/>
</dbReference>
<dbReference type="Gene3D" id="3.30.1360.10">
    <property type="entry name" value="RNA polymerase, RBP11-like subunit"/>
    <property type="match status" value="1"/>
</dbReference>
<dbReference type="SUPFAM" id="SSF55257">
    <property type="entry name" value="RBP11-like subunits of RNA polymerase"/>
    <property type="match status" value="1"/>
</dbReference>
<organism evidence="6">
    <name type="scientific">Echinostoma caproni</name>
    <dbReference type="NCBI Taxonomy" id="27848"/>
    <lineage>
        <taxon>Eukaryota</taxon>
        <taxon>Metazoa</taxon>
        <taxon>Spiralia</taxon>
        <taxon>Lophotrochozoa</taxon>
        <taxon>Platyhelminthes</taxon>
        <taxon>Trematoda</taxon>
        <taxon>Digenea</taxon>
        <taxon>Plagiorchiida</taxon>
        <taxon>Echinostomata</taxon>
        <taxon>Echinostomatoidea</taxon>
        <taxon>Echinostomatidae</taxon>
        <taxon>Echinostoma</taxon>
    </lineage>
</organism>
<dbReference type="GO" id="GO:0006351">
    <property type="term" value="P:DNA-templated transcription"/>
    <property type="evidence" value="ECO:0007669"/>
    <property type="project" value="InterPro"/>
</dbReference>
<reference evidence="6" key="1">
    <citation type="submission" date="2016-06" db="UniProtKB">
        <authorList>
            <consortium name="WormBaseParasite"/>
        </authorList>
    </citation>
    <scope>IDENTIFICATION</scope>
</reference>
<dbReference type="GO" id="GO:0005736">
    <property type="term" value="C:RNA polymerase I complex"/>
    <property type="evidence" value="ECO:0007669"/>
    <property type="project" value="TreeGrafter"/>
</dbReference>
<evidence type="ECO:0000256" key="2">
    <source>
        <dbReference type="ARBA" id="ARBA00023163"/>
    </source>
</evidence>
<dbReference type="PANTHER" id="PTHR11800">
    <property type="entry name" value="DNA-DIRECTED RNA POLYMERASE"/>
    <property type="match status" value="1"/>
</dbReference>
<name>A0A183A4S9_9TREM</name>
<keyword evidence="1" id="KW-0240">DNA-directed RNA polymerase</keyword>
<keyword evidence="5" id="KW-1185">Reference proteome</keyword>
<protein>
    <submittedName>
        <fullName evidence="6">RPOLD domain-containing protein</fullName>
    </submittedName>
</protein>
<keyword evidence="2" id="KW-0804">Transcription</keyword>
<reference evidence="4 5" key="2">
    <citation type="submission" date="2018-11" db="EMBL/GenBank/DDBJ databases">
        <authorList>
            <consortium name="Pathogen Informatics"/>
        </authorList>
    </citation>
    <scope>NUCLEOTIDE SEQUENCE [LARGE SCALE GENOMIC DNA]</scope>
    <source>
        <strain evidence="4 5">Egypt</strain>
    </source>
</reference>
<dbReference type="WBParaSite" id="ECPE_0000196401-mRNA-1">
    <property type="protein sequence ID" value="ECPE_0000196401-mRNA-1"/>
    <property type="gene ID" value="ECPE_0000196401"/>
</dbReference>
<feature type="domain" description="DNA-directed RNA polymerase RpoA/D/Rpb3-type" evidence="3">
    <location>
        <begin position="46"/>
        <end position="75"/>
    </location>
</feature>
<dbReference type="InterPro" id="IPR036603">
    <property type="entry name" value="RBP11-like"/>
</dbReference>
<dbReference type="PANTHER" id="PTHR11800:SF13">
    <property type="entry name" value="DNA-DIRECTED RNA POLYMERASES I AND III SUBUNIT RPAC1"/>
    <property type="match status" value="1"/>
</dbReference>
<evidence type="ECO:0000259" key="3">
    <source>
        <dbReference type="Pfam" id="PF01193"/>
    </source>
</evidence>
<accession>A0A183A4S9</accession>
<dbReference type="OrthoDB" id="270173at2759"/>
<gene>
    <name evidence="4" type="ORF">ECPE_LOCUS1964</name>
</gene>
<sequence>MAVSSAMYELKEHGIISHPAMDAPWNAELFRQQFSIVIISMEDTFEFDMINVDCSFANAVRRALLAEVPSVCIERVYLHQNTSIMPDEVLCHRLG</sequence>
<dbReference type="GO" id="GO:0046983">
    <property type="term" value="F:protein dimerization activity"/>
    <property type="evidence" value="ECO:0007669"/>
    <property type="project" value="InterPro"/>
</dbReference>
<evidence type="ECO:0000313" key="4">
    <source>
        <dbReference type="EMBL" id="VDP51048.1"/>
    </source>
</evidence>
<evidence type="ECO:0000256" key="1">
    <source>
        <dbReference type="ARBA" id="ARBA00022478"/>
    </source>
</evidence>
<evidence type="ECO:0000313" key="6">
    <source>
        <dbReference type="WBParaSite" id="ECPE_0000196401-mRNA-1"/>
    </source>
</evidence>
<dbReference type="Proteomes" id="UP000272942">
    <property type="component" value="Unassembled WGS sequence"/>
</dbReference>
<evidence type="ECO:0000313" key="5">
    <source>
        <dbReference type="Proteomes" id="UP000272942"/>
    </source>
</evidence>
<dbReference type="Pfam" id="PF01193">
    <property type="entry name" value="RNA_pol_L"/>
    <property type="match status" value="1"/>
</dbReference>